<comment type="caution">
    <text evidence="4">The sequence shown here is derived from an EMBL/GenBank/DDBJ whole genome shotgun (WGS) entry which is preliminary data.</text>
</comment>
<name>A0ABR3W1J3_9PEZI</name>
<dbReference type="PANTHER" id="PTHR10039">
    <property type="entry name" value="AMELOGENIN"/>
    <property type="match status" value="1"/>
</dbReference>
<dbReference type="Proteomes" id="UP001583177">
    <property type="component" value="Unassembled WGS sequence"/>
</dbReference>
<dbReference type="PANTHER" id="PTHR10039:SF5">
    <property type="entry name" value="NACHT DOMAIN-CONTAINING PROTEIN"/>
    <property type="match status" value="1"/>
</dbReference>
<dbReference type="Gene3D" id="3.40.50.300">
    <property type="entry name" value="P-loop containing nucleotide triphosphate hydrolases"/>
    <property type="match status" value="1"/>
</dbReference>
<feature type="domain" description="DUF7791" evidence="3">
    <location>
        <begin position="556"/>
        <end position="684"/>
    </location>
</feature>
<evidence type="ECO:0000313" key="5">
    <source>
        <dbReference type="Proteomes" id="UP001583177"/>
    </source>
</evidence>
<feature type="domain" description="Nephrocystin 3-like N-terminal" evidence="2">
    <location>
        <begin position="283"/>
        <end position="445"/>
    </location>
</feature>
<keyword evidence="1" id="KW-0677">Repeat</keyword>
<dbReference type="EMBL" id="JAWRVE010000180">
    <property type="protein sequence ID" value="KAL1850954.1"/>
    <property type="molecule type" value="Genomic_DNA"/>
</dbReference>
<gene>
    <name evidence="4" type="ORF">Daus18300_012745</name>
</gene>
<proteinExistence type="predicted"/>
<evidence type="ECO:0000259" key="3">
    <source>
        <dbReference type="Pfam" id="PF25053"/>
    </source>
</evidence>
<dbReference type="InterPro" id="IPR056884">
    <property type="entry name" value="NPHP3-like_N"/>
</dbReference>
<dbReference type="Pfam" id="PF24883">
    <property type="entry name" value="NPHP3_N"/>
    <property type="match status" value="1"/>
</dbReference>
<sequence length="942" mass="106951">MDPLTALGLAAGVIQFVSFAAHLVSRTKEIHESATGKTKETATLESLYTKLQQMSLRLEESSKRDATLEIVEGSTDFVNHVFAINDLSRICEGDCRRLLNIVSKLKAGGDGAQRRIQTLRVALKTSWKSDEIAELEKRLHRTQTTITLHVCALTSFWHASFDRTLKQLRSENLELNSRQSAKLDDVSRILDDLSVRIATARSTSAPKLFDAHDITSIESQMSRLSLSKTAVAKEHLILRSLGFESRPARHSSIPEASIHTFEWAFSNVSLSKGPLDLRTGGLLEWISDGDGFFWVTGKPGSGKSTFMKHVADHPSTQTALSKWSQPKRTLVASHYFWSAGTPMQQSQQGLLQTLLYDIFRQLPDLIETVCTERWQKTIEELAHDPWLVPELERVLRRIAELQEMPAKFCFFIDGLDEFGADHVDLCASLHELGRSPHFKLCVSSRSWNLFEYSFGRNAEDTMLRIHEFTRKDIRSFAERRLQEHPRWKELTEEVADATSLIDQITERAEGVFLWVFLVTRELRSGLSEYDSYSDIKERLNSIPNDLEAFFKHILHSVESFYHQKMASTLQIALAATQPAPAAVYGFHDAEYDDEDYAHKLPLQPMNSAYTSSRLKEITRRLNGRCRGLLDVNGHSHRVEFLHRSVMDFLRTKNMSNFLESRAPSGSNAGLSVIRGYLAYIKTTRFPEFVDRTGFCQHTDSILMAAIFEVLSQARDLDGISAEKSYLLLDELDDCIPAMQASGQAQLNVWGNPSNPVRLFFREPLLAADLARYFKVILPKQPNYFEHFEKPALAYVIYSFPRGSASTFKIRQKFDMLRCLLENACDPNAVYYEPISTQYQIRTPWDDYIRLVKAHTSRDPASKEDPVFEQAIMKDLPCLMLQHGADPSLWAAEPTNLGCFVPDAPETPGLKKRSADLNDYTHQLELLSEAKRAKHSTPEKTES</sequence>
<dbReference type="Pfam" id="PF25053">
    <property type="entry name" value="DUF7791"/>
    <property type="match status" value="1"/>
</dbReference>
<evidence type="ECO:0008006" key="6">
    <source>
        <dbReference type="Google" id="ProtNLM"/>
    </source>
</evidence>
<accession>A0ABR3W1J3</accession>
<dbReference type="SUPFAM" id="SSF52540">
    <property type="entry name" value="P-loop containing nucleoside triphosphate hydrolases"/>
    <property type="match status" value="1"/>
</dbReference>
<dbReference type="InterPro" id="IPR056693">
    <property type="entry name" value="DUF7791"/>
</dbReference>
<organism evidence="4 5">
    <name type="scientific">Diaporthe australafricana</name>
    <dbReference type="NCBI Taxonomy" id="127596"/>
    <lineage>
        <taxon>Eukaryota</taxon>
        <taxon>Fungi</taxon>
        <taxon>Dikarya</taxon>
        <taxon>Ascomycota</taxon>
        <taxon>Pezizomycotina</taxon>
        <taxon>Sordariomycetes</taxon>
        <taxon>Sordariomycetidae</taxon>
        <taxon>Diaporthales</taxon>
        <taxon>Diaporthaceae</taxon>
        <taxon>Diaporthe</taxon>
    </lineage>
</organism>
<evidence type="ECO:0000313" key="4">
    <source>
        <dbReference type="EMBL" id="KAL1850954.1"/>
    </source>
</evidence>
<dbReference type="InterPro" id="IPR027417">
    <property type="entry name" value="P-loop_NTPase"/>
</dbReference>
<keyword evidence="5" id="KW-1185">Reference proteome</keyword>
<protein>
    <recommendedName>
        <fullName evidence="6">NACHT domain-containing protein</fullName>
    </recommendedName>
</protein>
<reference evidence="4 5" key="1">
    <citation type="journal article" date="2024" name="IMA Fungus">
        <title>IMA Genome - F19 : A genome assembly and annotation guide to empower mycologists, including annotated draft genome sequences of Ceratocystis pirilliformis, Diaporthe australafricana, Fusarium ophioides, Paecilomyces lecythidis, and Sporothrix stenoceras.</title>
        <authorList>
            <person name="Aylward J."/>
            <person name="Wilson A.M."/>
            <person name="Visagie C.M."/>
            <person name="Spraker J."/>
            <person name="Barnes I."/>
            <person name="Buitendag C."/>
            <person name="Ceriani C."/>
            <person name="Del Mar Angel L."/>
            <person name="du Plessis D."/>
            <person name="Fuchs T."/>
            <person name="Gasser K."/>
            <person name="Kramer D."/>
            <person name="Li W."/>
            <person name="Munsamy K."/>
            <person name="Piso A."/>
            <person name="Price J.L."/>
            <person name="Sonnekus B."/>
            <person name="Thomas C."/>
            <person name="van der Nest A."/>
            <person name="van Dijk A."/>
            <person name="van Heerden A."/>
            <person name="van Vuuren N."/>
            <person name="Yilmaz N."/>
            <person name="Duong T.A."/>
            <person name="van der Merwe N.A."/>
            <person name="Wingfield M.J."/>
            <person name="Wingfield B.D."/>
        </authorList>
    </citation>
    <scope>NUCLEOTIDE SEQUENCE [LARGE SCALE GENOMIC DNA]</scope>
    <source>
        <strain evidence="4 5">CMW 18300</strain>
    </source>
</reference>
<evidence type="ECO:0000256" key="1">
    <source>
        <dbReference type="ARBA" id="ARBA00022737"/>
    </source>
</evidence>
<evidence type="ECO:0000259" key="2">
    <source>
        <dbReference type="Pfam" id="PF24883"/>
    </source>
</evidence>